<dbReference type="Proteomes" id="UP000050761">
    <property type="component" value="Unassembled WGS sequence"/>
</dbReference>
<evidence type="ECO:0000313" key="4">
    <source>
        <dbReference type="EMBL" id="VDP08102.1"/>
    </source>
</evidence>
<reference evidence="4 5" key="1">
    <citation type="submission" date="2018-11" db="EMBL/GenBank/DDBJ databases">
        <authorList>
            <consortium name="Pathogen Informatics"/>
        </authorList>
    </citation>
    <scope>NUCLEOTIDE SEQUENCE [LARGE SCALE GENOMIC DNA]</scope>
</reference>
<reference evidence="6" key="2">
    <citation type="submission" date="2019-09" db="UniProtKB">
        <authorList>
            <consortium name="WormBaseParasite"/>
        </authorList>
    </citation>
    <scope>IDENTIFICATION</scope>
</reference>
<evidence type="ECO:0000256" key="2">
    <source>
        <dbReference type="SAM" id="SignalP"/>
    </source>
</evidence>
<dbReference type="SUPFAM" id="SSF50814">
    <property type="entry name" value="Lipocalins"/>
    <property type="match status" value="2"/>
</dbReference>
<dbReference type="WBParaSite" id="HPBE_0001716001-mRNA-1">
    <property type="protein sequence ID" value="HPBE_0001716001-mRNA-1"/>
    <property type="gene ID" value="HPBE_0001716001"/>
</dbReference>
<accession>A0A3P8A4E3</accession>
<evidence type="ECO:0000313" key="6">
    <source>
        <dbReference type="WBParaSite" id="HPBE_0001716001-mRNA-1"/>
    </source>
</evidence>
<keyword evidence="2" id="KW-0732">Signal</keyword>
<proteinExistence type="predicted"/>
<feature type="chain" id="PRO_5044551890" evidence="2">
    <location>
        <begin position="20"/>
        <end position="823"/>
    </location>
</feature>
<feature type="region of interest" description="Disordered" evidence="1">
    <location>
        <begin position="454"/>
        <end position="548"/>
    </location>
</feature>
<dbReference type="PANTHER" id="PTHR37437">
    <property type="entry name" value="LIPOCALIN-RELATED PROTEIN-RELATED"/>
    <property type="match status" value="1"/>
</dbReference>
<feature type="compositionally biased region" description="Acidic residues" evidence="1">
    <location>
        <begin position="538"/>
        <end position="548"/>
    </location>
</feature>
<feature type="domain" description="Lipocalin" evidence="3">
    <location>
        <begin position="690"/>
        <end position="812"/>
    </location>
</feature>
<dbReference type="Pfam" id="PF24976">
    <property type="entry name" value="Lipocalin_10"/>
    <property type="match status" value="1"/>
</dbReference>
<sequence length="823" mass="90314">MLGNTLVLVSLLVTADVLAIGENAMDINTITGIIGGIGRMLESGVDTINVPSELIMGRWFQMYKAAINFDVFRTQMFCPIAYFSPNPIMGEDGFSIEEAYRTVSKTGPIETYKRDMNKVGPGQYWMYTEEYFYPRQFYIIAAGPSYDNETLKAEEPIQYIVVTDANRLSLMVYARDPHVFFQKYNKEIMEFMENKGFGGRVFWNSPRPIYQGPDCEWPSEKEVFARRVLKNQELAERSRNGTAESAMSGMPAFIRARSRCRQSRHLRRCGRGRCSHRGRGRGRRYRYRRRRHLAVAAAQPSSSKSSNAADQSDMQWLCVLVAAIAISPSTGQHDAFALPQAPRFAPKPTVPPEYSSFFELDGHARELVDSLLGPRPGGLFPEKTYEIGVPSEPVSNNKPVHVPSTLERTLEQFFTAPESTSGQALPPGFGSGFSLLNNNKPLTTFGSNMRRTQEKLSKEELEGSGEAPKSSIGGIPKVFPKLPKAPVSQPQSYKSREPSGEGPIIPQIPSAPEVPEGGFLPAEIRRSPQSVSGVASSIDDDSAGVNEDEFGGLAEETSTSSGGLIGTIFNLIGMGQKKLADANPGAKPNMATTEDKNAFGKAVSNLIAGENSPLPAKNMISNVLYKALTSGSIKPNDTAAENPESPLGNGTIVLTPAQSAAITENLEMVQNFIIQPSSPLCTQKPEPVGFNMYSFMGQWYQVVYSPPLSGGQCSMVAYKKLNDVNNGGPGSIFEIFEYTTDGTPYGKPRISSGYAMIRSPGELIYRTTSNQEDVNVHVLHVGPVNGNDEYEYIIMSTNCNFPLYVFARDPVTYKQVSVQNSLD</sequence>
<organism evidence="5 6">
    <name type="scientific">Heligmosomoides polygyrus</name>
    <name type="common">Parasitic roundworm</name>
    <dbReference type="NCBI Taxonomy" id="6339"/>
    <lineage>
        <taxon>Eukaryota</taxon>
        <taxon>Metazoa</taxon>
        <taxon>Ecdysozoa</taxon>
        <taxon>Nematoda</taxon>
        <taxon>Chromadorea</taxon>
        <taxon>Rhabditida</taxon>
        <taxon>Rhabditina</taxon>
        <taxon>Rhabditomorpha</taxon>
        <taxon>Strongyloidea</taxon>
        <taxon>Heligmosomidae</taxon>
        <taxon>Heligmosomoides</taxon>
    </lineage>
</organism>
<keyword evidence="5" id="KW-1185">Reference proteome</keyword>
<dbReference type="OrthoDB" id="565904at2759"/>
<name>A0A183G656_HELPZ</name>
<gene>
    <name evidence="4" type="ORF">HPBE_LOCUS17159</name>
</gene>
<feature type="signal peptide" evidence="2">
    <location>
        <begin position="1"/>
        <end position="19"/>
    </location>
</feature>
<evidence type="ECO:0000259" key="3">
    <source>
        <dbReference type="Pfam" id="PF24976"/>
    </source>
</evidence>
<dbReference type="Gene3D" id="2.40.128.20">
    <property type="match status" value="1"/>
</dbReference>
<evidence type="ECO:0000313" key="5">
    <source>
        <dbReference type="Proteomes" id="UP000050761"/>
    </source>
</evidence>
<evidence type="ECO:0000256" key="1">
    <source>
        <dbReference type="SAM" id="MobiDB-lite"/>
    </source>
</evidence>
<accession>A0A183G656</accession>
<dbReference type="AlphaFoldDB" id="A0A183G656"/>
<dbReference type="PANTHER" id="PTHR37437:SF4">
    <property type="entry name" value="LIPOCALIN-RELATED PROTEIN"/>
    <property type="match status" value="1"/>
</dbReference>
<dbReference type="InterPro" id="IPR012674">
    <property type="entry name" value="Calycin"/>
</dbReference>
<dbReference type="InterPro" id="IPR056868">
    <property type="entry name" value="Lipocalin_dom_nem"/>
</dbReference>
<dbReference type="EMBL" id="UZAH01029830">
    <property type="protein sequence ID" value="VDP08102.1"/>
    <property type="molecule type" value="Genomic_DNA"/>
</dbReference>
<protein>
    <submittedName>
        <fullName evidence="6">Lipocalin/cytosolic fatty-acid binding domain-containing protein</fullName>
    </submittedName>
</protein>